<accession>A0A7W3QK64</accession>
<keyword evidence="2" id="KW-0812">Transmembrane</keyword>
<protein>
    <submittedName>
        <fullName evidence="3">Uncharacterized protein</fullName>
    </submittedName>
</protein>
<feature type="compositionally biased region" description="Pro residues" evidence="1">
    <location>
        <begin position="71"/>
        <end position="80"/>
    </location>
</feature>
<gene>
    <name evidence="3" type="ORF">HNR61_001708</name>
</gene>
<keyword evidence="4" id="KW-1185">Reference proteome</keyword>
<reference evidence="3 4" key="1">
    <citation type="submission" date="2020-08" db="EMBL/GenBank/DDBJ databases">
        <title>Genomic Encyclopedia of Type Strains, Phase IV (KMG-IV): sequencing the most valuable type-strain genomes for metagenomic binning, comparative biology and taxonomic classification.</title>
        <authorList>
            <person name="Goeker M."/>
        </authorList>
    </citation>
    <scope>NUCLEOTIDE SEQUENCE [LARGE SCALE GENOMIC DNA]</scope>
    <source>
        <strain evidence="3 4">DSM 44197</strain>
    </source>
</reference>
<name>A0A7W3QK64_ACTNM</name>
<evidence type="ECO:0000313" key="4">
    <source>
        <dbReference type="Proteomes" id="UP000572680"/>
    </source>
</evidence>
<comment type="caution">
    <text evidence="3">The sequence shown here is derived from an EMBL/GenBank/DDBJ whole genome shotgun (WGS) entry which is preliminary data.</text>
</comment>
<keyword evidence="2" id="KW-0472">Membrane</keyword>
<dbReference type="RefSeq" id="WP_182842566.1">
    <property type="nucleotide sequence ID" value="NZ_BAAALP010000031.1"/>
</dbReference>
<organism evidence="3 4">
    <name type="scientific">Actinomadura namibiensis</name>
    <dbReference type="NCBI Taxonomy" id="182080"/>
    <lineage>
        <taxon>Bacteria</taxon>
        <taxon>Bacillati</taxon>
        <taxon>Actinomycetota</taxon>
        <taxon>Actinomycetes</taxon>
        <taxon>Streptosporangiales</taxon>
        <taxon>Thermomonosporaceae</taxon>
        <taxon>Actinomadura</taxon>
    </lineage>
</organism>
<feature type="region of interest" description="Disordered" evidence="1">
    <location>
        <begin position="68"/>
        <end position="164"/>
    </location>
</feature>
<feature type="compositionally biased region" description="Low complexity" evidence="1">
    <location>
        <begin position="119"/>
        <end position="137"/>
    </location>
</feature>
<feature type="compositionally biased region" description="Pro residues" evidence="1">
    <location>
        <begin position="89"/>
        <end position="118"/>
    </location>
</feature>
<dbReference type="Proteomes" id="UP000572680">
    <property type="component" value="Unassembled WGS sequence"/>
</dbReference>
<evidence type="ECO:0000256" key="2">
    <source>
        <dbReference type="SAM" id="Phobius"/>
    </source>
</evidence>
<sequence>MDPELESRLREHYRRAADGIRPDPDLMRRLHDADRAAVPWWRRWAAPALAAAVTAGVIVAIAVLLWSRPGTPEPVGPLAPPVETGSPTPTSPSVPPPSPTDNVPSPPATVSPTPPPTPRSAGPSRSPAAPPRTSSTPTGPPTLGPSSPGMPTRPSPSGGPATRP</sequence>
<dbReference type="EMBL" id="JACJIA010000002">
    <property type="protein sequence ID" value="MBA8950095.1"/>
    <property type="molecule type" value="Genomic_DNA"/>
</dbReference>
<proteinExistence type="predicted"/>
<keyword evidence="2" id="KW-1133">Transmembrane helix</keyword>
<feature type="transmembrane region" description="Helical" evidence="2">
    <location>
        <begin position="44"/>
        <end position="66"/>
    </location>
</feature>
<dbReference type="AlphaFoldDB" id="A0A7W3QK64"/>
<evidence type="ECO:0000256" key="1">
    <source>
        <dbReference type="SAM" id="MobiDB-lite"/>
    </source>
</evidence>
<evidence type="ECO:0000313" key="3">
    <source>
        <dbReference type="EMBL" id="MBA8950095.1"/>
    </source>
</evidence>